<dbReference type="RefSeq" id="WP_072677994.1">
    <property type="nucleotide sequence ID" value="NZ_MPKY01000001.1"/>
</dbReference>
<accession>A0A1M2V0W9</accession>
<dbReference type="AlphaFoldDB" id="A0A1M2V0W9"/>
<keyword evidence="2" id="KW-1185">Reference proteome</keyword>
<gene>
    <name evidence="1" type="ORF">BEE62_14880</name>
</gene>
<evidence type="ECO:0000313" key="1">
    <source>
        <dbReference type="EMBL" id="OJT01231.1"/>
    </source>
</evidence>
<dbReference type="Proteomes" id="UP000183986">
    <property type="component" value="Unassembled WGS sequence"/>
</dbReference>
<dbReference type="EMBL" id="MPKY01000001">
    <property type="protein sequence ID" value="OJT01231.1"/>
    <property type="molecule type" value="Genomic_DNA"/>
</dbReference>
<protein>
    <recommendedName>
        <fullName evidence="3">HK97 gp10 family phage protein</fullName>
    </recommendedName>
</protein>
<evidence type="ECO:0008006" key="3">
    <source>
        <dbReference type="Google" id="ProtNLM"/>
    </source>
</evidence>
<evidence type="ECO:0000313" key="2">
    <source>
        <dbReference type="Proteomes" id="UP000183986"/>
    </source>
</evidence>
<dbReference type="OrthoDB" id="6650149at2"/>
<comment type="caution">
    <text evidence="1">The sequence shown here is derived from an EMBL/GenBank/DDBJ whole genome shotgun (WGS) entry which is preliminary data.</text>
</comment>
<proteinExistence type="predicted"/>
<name>A0A1M2V0W9_MARNT</name>
<reference evidence="1" key="1">
    <citation type="submission" date="2016-11" db="EMBL/GenBank/DDBJ databases">
        <title>Draft Genome Sequence of Marinobacter hydrocarbonoclasticus strain STW2, a polyaromatic aromatic hydrocarbon degrading and denitrifying bacterium from rhizosphere of Seagrass Enhalus acodoides.</title>
        <authorList>
            <person name="Ling J."/>
            <person name="Dong J."/>
        </authorList>
    </citation>
    <scope>NUCLEOTIDE SEQUENCE [LARGE SCALE GENOMIC DNA]</scope>
    <source>
        <strain evidence="1">STW2</strain>
    </source>
</reference>
<organism evidence="1 2">
    <name type="scientific">Marinobacter nauticus</name>
    <name type="common">Marinobacter hydrocarbonoclasticus</name>
    <name type="synonym">Marinobacter aquaeolei</name>
    <dbReference type="NCBI Taxonomy" id="2743"/>
    <lineage>
        <taxon>Bacteria</taxon>
        <taxon>Pseudomonadati</taxon>
        <taxon>Pseudomonadota</taxon>
        <taxon>Gammaproteobacteria</taxon>
        <taxon>Pseudomonadales</taxon>
        <taxon>Marinobacteraceae</taxon>
        <taxon>Marinobacter</taxon>
    </lineage>
</organism>
<sequence>MSWSRSLDGFADQVEKDLTQRQKEIAVYALQQIIFGSPVDSGTFKGNHRVTVNGVTGEYSLSMQDANGQRTLLEGMQVIGSISQPFGTVTIQNSLPYSEALESGSSQQAPAGVYTVAFNSTVQRFGR</sequence>